<evidence type="ECO:0008006" key="4">
    <source>
        <dbReference type="Google" id="ProtNLM"/>
    </source>
</evidence>
<keyword evidence="3" id="KW-1185">Reference proteome</keyword>
<dbReference type="STRING" id="1177982.SAMN04489711_10885"/>
<dbReference type="RefSeq" id="WP_092939909.1">
    <property type="nucleotide sequence ID" value="NZ_FONX01000008.1"/>
</dbReference>
<keyword evidence="1" id="KW-0732">Signal</keyword>
<feature type="chain" id="PRO_5011641165" description="Lipoprotein" evidence="1">
    <location>
        <begin position="21"/>
        <end position="164"/>
    </location>
</feature>
<evidence type="ECO:0000256" key="1">
    <source>
        <dbReference type="SAM" id="SignalP"/>
    </source>
</evidence>
<gene>
    <name evidence="2" type="ORF">SAMN04489711_10885</name>
</gene>
<feature type="signal peptide" evidence="1">
    <location>
        <begin position="1"/>
        <end position="20"/>
    </location>
</feature>
<dbReference type="OrthoDB" id="8810115at2"/>
<dbReference type="AlphaFoldDB" id="A0A1I2ERS4"/>
<sequence length="164" mass="17009">MKSLLTACAAIAASSLLLTACGGGNDDDPTPSEQTGVLTVTAASDSSLNGVYGDGNVNLTDVDKKNPIGSYPQVCTFRFDGINKVGSTGTASGDIRYRPESVNVYEAWLTFQGKEFGASDWSDVAVVRGSDRIRLSGKRLTASDGAAVVVTGVVPMRPNRPSGC</sequence>
<dbReference type="Proteomes" id="UP000199119">
    <property type="component" value="Unassembled WGS sequence"/>
</dbReference>
<name>A0A1I2ERS4_9BURK</name>
<organism evidence="2 3">
    <name type="scientific">Paracidovorax wautersii</name>
    <dbReference type="NCBI Taxonomy" id="1177982"/>
    <lineage>
        <taxon>Bacteria</taxon>
        <taxon>Pseudomonadati</taxon>
        <taxon>Pseudomonadota</taxon>
        <taxon>Betaproteobacteria</taxon>
        <taxon>Burkholderiales</taxon>
        <taxon>Comamonadaceae</taxon>
        <taxon>Paracidovorax</taxon>
    </lineage>
</organism>
<evidence type="ECO:0000313" key="3">
    <source>
        <dbReference type="Proteomes" id="UP000199119"/>
    </source>
</evidence>
<evidence type="ECO:0000313" key="2">
    <source>
        <dbReference type="EMBL" id="SFE95762.1"/>
    </source>
</evidence>
<dbReference type="PROSITE" id="PS51257">
    <property type="entry name" value="PROKAR_LIPOPROTEIN"/>
    <property type="match status" value="1"/>
</dbReference>
<dbReference type="EMBL" id="FONX01000008">
    <property type="protein sequence ID" value="SFE95762.1"/>
    <property type="molecule type" value="Genomic_DNA"/>
</dbReference>
<proteinExistence type="predicted"/>
<accession>A0A1I2ERS4</accession>
<protein>
    <recommendedName>
        <fullName evidence="4">Lipoprotein</fullName>
    </recommendedName>
</protein>
<reference evidence="3" key="1">
    <citation type="submission" date="2016-10" db="EMBL/GenBank/DDBJ databases">
        <authorList>
            <person name="Varghese N."/>
            <person name="Submissions S."/>
        </authorList>
    </citation>
    <scope>NUCLEOTIDE SEQUENCE [LARGE SCALE GENOMIC DNA]</scope>
    <source>
        <strain evidence="3">DSM 27981</strain>
    </source>
</reference>